<proteinExistence type="inferred from homology"/>
<dbReference type="PANTHER" id="PTHR43095">
    <property type="entry name" value="SUGAR KINASE"/>
    <property type="match status" value="1"/>
</dbReference>
<dbReference type="Gene3D" id="3.30.420.40">
    <property type="match status" value="2"/>
</dbReference>
<reference evidence="6 7" key="1">
    <citation type="journal article" date="2024" name="Chem. Sci.">
        <title>Discovery of megapolipeptins by genome mining of a Burkholderiales bacteria collection.</title>
        <authorList>
            <person name="Paulo B.S."/>
            <person name="Recchia M.J.J."/>
            <person name="Lee S."/>
            <person name="Fergusson C.H."/>
            <person name="Romanowski S.B."/>
            <person name="Hernandez A."/>
            <person name="Krull N."/>
            <person name="Liu D.Y."/>
            <person name="Cavanagh H."/>
            <person name="Bos A."/>
            <person name="Gray C.A."/>
            <person name="Murphy B.T."/>
            <person name="Linington R.G."/>
            <person name="Eustaquio A.S."/>
        </authorList>
    </citation>
    <scope>NUCLEOTIDE SEQUENCE [LARGE SCALE GENOMIC DNA]</scope>
    <source>
        <strain evidence="6 7">RL21-008-BIB-A</strain>
    </source>
</reference>
<evidence type="ECO:0000256" key="1">
    <source>
        <dbReference type="ARBA" id="ARBA00009156"/>
    </source>
</evidence>
<feature type="domain" description="Carbohydrate kinase FGGY C-terminal" evidence="5">
    <location>
        <begin position="249"/>
        <end position="424"/>
    </location>
</feature>
<dbReference type="PANTHER" id="PTHR43095:SF5">
    <property type="entry name" value="XYLULOSE KINASE"/>
    <property type="match status" value="1"/>
</dbReference>
<evidence type="ECO:0000313" key="6">
    <source>
        <dbReference type="EMBL" id="MFL9924013.1"/>
    </source>
</evidence>
<evidence type="ECO:0000256" key="2">
    <source>
        <dbReference type="ARBA" id="ARBA00022679"/>
    </source>
</evidence>
<dbReference type="SUPFAM" id="SSF53067">
    <property type="entry name" value="Actin-like ATPase domain"/>
    <property type="match status" value="1"/>
</dbReference>
<keyword evidence="2" id="KW-0808">Transferase</keyword>
<dbReference type="RefSeq" id="WP_408156219.1">
    <property type="nucleotide sequence ID" value="NZ_JAQQFM010000003.1"/>
</dbReference>
<dbReference type="Pfam" id="PF00370">
    <property type="entry name" value="FGGY_N"/>
    <property type="match status" value="1"/>
</dbReference>
<name>A0ABW9A8C9_9BURK</name>
<organism evidence="6 7">
    <name type="scientific">Herbaspirillum lusitanum</name>
    <dbReference type="NCBI Taxonomy" id="213312"/>
    <lineage>
        <taxon>Bacteria</taxon>
        <taxon>Pseudomonadati</taxon>
        <taxon>Pseudomonadota</taxon>
        <taxon>Betaproteobacteria</taxon>
        <taxon>Burkholderiales</taxon>
        <taxon>Oxalobacteraceae</taxon>
        <taxon>Herbaspirillum</taxon>
    </lineage>
</organism>
<dbReference type="CDD" id="cd07772">
    <property type="entry name" value="ASKHA_NBD_FGGY_NaCK-like"/>
    <property type="match status" value="1"/>
</dbReference>
<dbReference type="InterPro" id="IPR018484">
    <property type="entry name" value="FGGY_N"/>
</dbReference>
<evidence type="ECO:0000259" key="4">
    <source>
        <dbReference type="Pfam" id="PF00370"/>
    </source>
</evidence>
<comment type="similarity">
    <text evidence="1">Belongs to the FGGY kinase family.</text>
</comment>
<accession>A0ABW9A8C9</accession>
<dbReference type="Proteomes" id="UP001629246">
    <property type="component" value="Unassembled WGS sequence"/>
</dbReference>
<dbReference type="InterPro" id="IPR050406">
    <property type="entry name" value="FGGY_Carb_Kinase"/>
</dbReference>
<comment type="caution">
    <text evidence="6">The sequence shown here is derived from an EMBL/GenBank/DDBJ whole genome shotgun (WGS) entry which is preliminary data.</text>
</comment>
<sequence>MIDALAVFDIGKTNIKLSLVDAQGRELAVRRRPNEVARHGLYPHHDVDAIETWLLAKLRELAQLAHISAIVPVTHGATAALVDEHELVLPIMDYEQALPLATLAPMQYDALRPPFSATCSPALGLGLNLGRQLHWQQQAYPEAFARARHLLMYPQYWAWRLSGVAAAEVTSLGCHTDLWQPSTARYSSLVERCGWQALMPPLQSAWSTLGNLRPALALCTGLPPDCQILCGVHDSNASLLRYLERDQDSPRVVLSTGTWIIAAALDAPIDRLQEESDMLTNVNVLNQPVACMRFMGGREFGELAGAAPEVCSSDDLQALIDSGSMALPSFASCGGPFFGRHGSLAGAAPTSAAGRYALASLYCALMTDYCLEQLQATGAIVVEGSFTTNPHFAALLSALDEQRSVYCSQDSSGTTTGGWMLRHWHDPHTRTRLNQPVLVPPAQLRGWKEYRQAWRNAVNDMLEPAPTIWCCAQKRGEAITPG</sequence>
<protein>
    <submittedName>
        <fullName evidence="6">FGGY family carbohydrate kinase</fullName>
    </submittedName>
</protein>
<evidence type="ECO:0000256" key="3">
    <source>
        <dbReference type="ARBA" id="ARBA00022777"/>
    </source>
</evidence>
<feature type="domain" description="Carbohydrate kinase FGGY N-terminal" evidence="4">
    <location>
        <begin position="7"/>
        <end position="240"/>
    </location>
</feature>
<dbReference type="InterPro" id="IPR043129">
    <property type="entry name" value="ATPase_NBD"/>
</dbReference>
<keyword evidence="7" id="KW-1185">Reference proteome</keyword>
<keyword evidence="3 6" id="KW-0418">Kinase</keyword>
<dbReference type="Pfam" id="PF21546">
    <property type="entry name" value="FGGY_C_2"/>
    <property type="match status" value="1"/>
</dbReference>
<evidence type="ECO:0000259" key="5">
    <source>
        <dbReference type="Pfam" id="PF21546"/>
    </source>
</evidence>
<evidence type="ECO:0000313" key="7">
    <source>
        <dbReference type="Proteomes" id="UP001629246"/>
    </source>
</evidence>
<dbReference type="EMBL" id="JAQQFM010000003">
    <property type="protein sequence ID" value="MFL9924013.1"/>
    <property type="molecule type" value="Genomic_DNA"/>
</dbReference>
<dbReference type="GO" id="GO:0016301">
    <property type="term" value="F:kinase activity"/>
    <property type="evidence" value="ECO:0007669"/>
    <property type="project" value="UniProtKB-KW"/>
</dbReference>
<gene>
    <name evidence="6" type="ORF">PQR62_07050</name>
</gene>
<dbReference type="InterPro" id="IPR049382">
    <property type="entry name" value="FGGY_C_2"/>
</dbReference>